<evidence type="ECO:0000313" key="2">
    <source>
        <dbReference type="EMBL" id="KAF2895138.1"/>
    </source>
</evidence>
<evidence type="ECO:0000313" key="3">
    <source>
        <dbReference type="Proteomes" id="UP000801492"/>
    </source>
</evidence>
<gene>
    <name evidence="2" type="ORF">ILUMI_11036</name>
</gene>
<dbReference type="AlphaFoldDB" id="A0A8K0GEB8"/>
<accession>A0A8K0GEB8</accession>
<feature type="region of interest" description="Disordered" evidence="1">
    <location>
        <begin position="82"/>
        <end position="109"/>
    </location>
</feature>
<feature type="compositionally biased region" description="Basic residues" evidence="1">
    <location>
        <begin position="90"/>
        <end position="104"/>
    </location>
</feature>
<dbReference type="OrthoDB" id="6602143at2759"/>
<comment type="caution">
    <text evidence="2">The sequence shown here is derived from an EMBL/GenBank/DDBJ whole genome shotgun (WGS) entry which is preliminary data.</text>
</comment>
<keyword evidence="3" id="KW-1185">Reference proteome</keyword>
<reference evidence="2" key="1">
    <citation type="submission" date="2019-08" db="EMBL/GenBank/DDBJ databases">
        <title>The genome of the North American firefly Photinus pyralis.</title>
        <authorList>
            <consortium name="Photinus pyralis genome working group"/>
            <person name="Fallon T.R."/>
            <person name="Sander Lower S.E."/>
            <person name="Weng J.-K."/>
        </authorList>
    </citation>
    <scope>NUCLEOTIDE SEQUENCE</scope>
    <source>
        <strain evidence="2">TRF0915ILg1</strain>
        <tissue evidence="2">Whole body</tissue>
    </source>
</reference>
<dbReference type="EMBL" id="VTPC01006216">
    <property type="protein sequence ID" value="KAF2895138.1"/>
    <property type="molecule type" value="Genomic_DNA"/>
</dbReference>
<proteinExistence type="predicted"/>
<organism evidence="2 3">
    <name type="scientific">Ignelater luminosus</name>
    <name type="common">Cucubano</name>
    <name type="synonym">Pyrophorus luminosus</name>
    <dbReference type="NCBI Taxonomy" id="2038154"/>
    <lineage>
        <taxon>Eukaryota</taxon>
        <taxon>Metazoa</taxon>
        <taxon>Ecdysozoa</taxon>
        <taxon>Arthropoda</taxon>
        <taxon>Hexapoda</taxon>
        <taxon>Insecta</taxon>
        <taxon>Pterygota</taxon>
        <taxon>Neoptera</taxon>
        <taxon>Endopterygota</taxon>
        <taxon>Coleoptera</taxon>
        <taxon>Polyphaga</taxon>
        <taxon>Elateriformia</taxon>
        <taxon>Elateroidea</taxon>
        <taxon>Elateridae</taxon>
        <taxon>Agrypninae</taxon>
        <taxon>Pyrophorini</taxon>
        <taxon>Ignelater</taxon>
    </lineage>
</organism>
<evidence type="ECO:0000256" key="1">
    <source>
        <dbReference type="SAM" id="MobiDB-lite"/>
    </source>
</evidence>
<sequence>MEDDRRPKTVINYELAQKRRRERPILAWISRIMATIRERERYYLNNLLQELLSDEDDHVSLFGDEYTSNEYIAESESFETSTDVFGPSASKRKKKDLKTKTRQRQRTDQSNISTKLAIELLTGTSLVNAFMAYQEITKQKLTITKFREEIVWDLLKIQDSDLPKAEADDHRLENLGRADRRMY</sequence>
<dbReference type="Proteomes" id="UP000801492">
    <property type="component" value="Unassembled WGS sequence"/>
</dbReference>
<protein>
    <submittedName>
        <fullName evidence="2">Uncharacterized protein</fullName>
    </submittedName>
</protein>
<name>A0A8K0GEB8_IGNLU</name>